<feature type="domain" description="Large ribosomal subunit protein uL5 C-terminal" evidence="8">
    <location>
        <begin position="189"/>
        <end position="282"/>
    </location>
</feature>
<dbReference type="GO" id="GO:1990904">
    <property type="term" value="C:ribonucleoprotein complex"/>
    <property type="evidence" value="ECO:0007669"/>
    <property type="project" value="UniProtKB-KW"/>
</dbReference>
<dbReference type="PROSITE" id="PS00358">
    <property type="entry name" value="RIBOSOMAL_L5"/>
    <property type="match status" value="1"/>
</dbReference>
<dbReference type="Pfam" id="PF00281">
    <property type="entry name" value="Ribosomal_L5"/>
    <property type="match status" value="1"/>
</dbReference>
<dbReference type="InterPro" id="IPR022803">
    <property type="entry name" value="Ribosomal_uL5_dom_sf"/>
</dbReference>
<evidence type="ECO:0000313" key="9">
    <source>
        <dbReference type="EMBL" id="SPC82285.1"/>
    </source>
</evidence>
<dbReference type="InterPro" id="IPR031310">
    <property type="entry name" value="Ribosomal_uL5_N"/>
</dbReference>
<dbReference type="AlphaFoldDB" id="A0A2N9F5C4"/>
<sequence length="311" mass="34196">MGSPRSDQVRTWLGEAGAWLGEAGDWHSRAGEWRGGGELLNGRRREEGEGRRTQGRGSAMSSFHGGQSPLLTAPMSVRLVPRSGFPVTVKAAAGAVLVEKSEAETTSRLKTTYLEKIIPKLKEEFSYRNILEVPKIEKIVVNCGIGDAQQNAKGLEAAMNDLAIITGQRPIKTRARTSIATFKIREGQPLGIAVTLRGNIMYSFLDRVINLALPRTRDFQGLNPNSFDGNGNYSIGIREQSVFPEIRYDALGKPRGMDVCITTTAKTDQEAQKLLALMGMPFREGVSSAMVRKKKLKAHHFDSKSKGRARR</sequence>
<accession>A0A2N9F5C4</accession>
<dbReference type="InterPro" id="IPR002132">
    <property type="entry name" value="Ribosomal_uL5"/>
</dbReference>
<dbReference type="Pfam" id="PF00673">
    <property type="entry name" value="Ribosomal_L5_C"/>
    <property type="match status" value="1"/>
</dbReference>
<dbReference type="GO" id="GO:0006412">
    <property type="term" value="P:translation"/>
    <property type="evidence" value="ECO:0007669"/>
    <property type="project" value="InterPro"/>
</dbReference>
<dbReference type="GO" id="GO:0003735">
    <property type="term" value="F:structural constituent of ribosome"/>
    <property type="evidence" value="ECO:0007669"/>
    <property type="project" value="InterPro"/>
</dbReference>
<dbReference type="Gene3D" id="3.30.1440.10">
    <property type="match status" value="1"/>
</dbReference>
<dbReference type="InterPro" id="IPR031309">
    <property type="entry name" value="Ribosomal_uL5_C"/>
</dbReference>
<evidence type="ECO:0000259" key="7">
    <source>
        <dbReference type="Pfam" id="PF00281"/>
    </source>
</evidence>
<reference evidence="9" key="1">
    <citation type="submission" date="2018-02" db="EMBL/GenBank/DDBJ databases">
        <authorList>
            <person name="Cohen D.B."/>
            <person name="Kent A.D."/>
        </authorList>
    </citation>
    <scope>NUCLEOTIDE SEQUENCE</scope>
</reference>
<organism evidence="9">
    <name type="scientific">Fagus sylvatica</name>
    <name type="common">Beechnut</name>
    <dbReference type="NCBI Taxonomy" id="28930"/>
    <lineage>
        <taxon>Eukaryota</taxon>
        <taxon>Viridiplantae</taxon>
        <taxon>Streptophyta</taxon>
        <taxon>Embryophyta</taxon>
        <taxon>Tracheophyta</taxon>
        <taxon>Spermatophyta</taxon>
        <taxon>Magnoliopsida</taxon>
        <taxon>eudicotyledons</taxon>
        <taxon>Gunneridae</taxon>
        <taxon>Pentapetalae</taxon>
        <taxon>rosids</taxon>
        <taxon>fabids</taxon>
        <taxon>Fagales</taxon>
        <taxon>Fagaceae</taxon>
        <taxon>Fagus</taxon>
    </lineage>
</organism>
<feature type="compositionally biased region" description="Basic and acidic residues" evidence="6">
    <location>
        <begin position="41"/>
        <end position="52"/>
    </location>
</feature>
<keyword evidence="2" id="KW-0689">Ribosomal protein</keyword>
<evidence type="ECO:0000256" key="4">
    <source>
        <dbReference type="ARBA" id="ARBA00035210"/>
    </source>
</evidence>
<dbReference type="InterPro" id="IPR020929">
    <property type="entry name" value="Ribosomal_uL5_CS"/>
</dbReference>
<gene>
    <name evidence="9" type="ORF">FSB_LOCUS10167</name>
</gene>
<feature type="domain" description="Large ribosomal subunit protein uL5 N-terminal" evidence="7">
    <location>
        <begin position="129"/>
        <end position="185"/>
    </location>
</feature>
<evidence type="ECO:0000256" key="5">
    <source>
        <dbReference type="ARBA" id="ARBA00035391"/>
    </source>
</evidence>
<name>A0A2N9F5C4_FAGSY</name>
<dbReference type="InterPro" id="IPR020930">
    <property type="entry name" value="Ribosomal_uL5_bac-type"/>
</dbReference>
<dbReference type="FunFam" id="3.30.1440.10:FF:000001">
    <property type="entry name" value="50S ribosomal protein L5"/>
    <property type="match status" value="1"/>
</dbReference>
<feature type="region of interest" description="Disordered" evidence="6">
    <location>
        <begin position="32"/>
        <end position="67"/>
    </location>
</feature>
<comment type="similarity">
    <text evidence="1">Belongs to the universal ribosomal protein uL5 family.</text>
</comment>
<dbReference type="EMBL" id="OIVN01000569">
    <property type="protein sequence ID" value="SPC82285.1"/>
    <property type="molecule type" value="Genomic_DNA"/>
</dbReference>
<keyword evidence="3" id="KW-0687">Ribonucleoprotein</keyword>
<proteinExistence type="inferred from homology"/>
<evidence type="ECO:0000256" key="2">
    <source>
        <dbReference type="ARBA" id="ARBA00022980"/>
    </source>
</evidence>
<dbReference type="HAMAP" id="MF_01333_B">
    <property type="entry name" value="Ribosomal_uL5_B"/>
    <property type="match status" value="1"/>
</dbReference>
<dbReference type="NCBIfam" id="NF000585">
    <property type="entry name" value="PRK00010.1"/>
    <property type="match status" value="1"/>
</dbReference>
<dbReference type="PANTHER" id="PTHR11994">
    <property type="entry name" value="60S RIBOSOMAL PROTEIN L11-RELATED"/>
    <property type="match status" value="1"/>
</dbReference>
<evidence type="ECO:0000259" key="8">
    <source>
        <dbReference type="Pfam" id="PF00673"/>
    </source>
</evidence>
<evidence type="ECO:0000256" key="6">
    <source>
        <dbReference type="SAM" id="MobiDB-lite"/>
    </source>
</evidence>
<dbReference type="SUPFAM" id="SSF55282">
    <property type="entry name" value="RL5-like"/>
    <property type="match status" value="1"/>
</dbReference>
<dbReference type="GO" id="GO:0005840">
    <property type="term" value="C:ribosome"/>
    <property type="evidence" value="ECO:0007669"/>
    <property type="project" value="UniProtKB-KW"/>
</dbReference>
<protein>
    <recommendedName>
        <fullName evidence="4">Large ribosomal subunit protein uL5c</fullName>
    </recommendedName>
    <alternativeName>
        <fullName evidence="5">50S ribosomal protein L5, chloroplastic</fullName>
    </alternativeName>
</protein>
<evidence type="ECO:0000256" key="1">
    <source>
        <dbReference type="ARBA" id="ARBA00008553"/>
    </source>
</evidence>
<evidence type="ECO:0000256" key="3">
    <source>
        <dbReference type="ARBA" id="ARBA00023274"/>
    </source>
</evidence>